<dbReference type="CDD" id="cd17535">
    <property type="entry name" value="REC_NarL-like"/>
    <property type="match status" value="1"/>
</dbReference>
<keyword evidence="1 3" id="KW-0597">Phosphoprotein</keyword>
<evidence type="ECO:0000313" key="6">
    <source>
        <dbReference type="EMBL" id="MEK8049349.1"/>
    </source>
</evidence>
<sequence length="225" mass="24223">MNPTATHPATTPVRVMLVDDHAIVRAGYRRLLDLEPGFAVVAECGDGDAAFAQLQRMADARPPAVDLVVLDLSMPGRSGLDLLRRIGLRWPVLRVLVFSMHDSPAMVAQALKAGAHGFVTKSSEPDELVAALRRVAAGEVGVCSADIAGSAETPAAQPPHMALSVREFDVLRGLVEGLGIEQIAERLHLSPKTVSNHQTQIRQRLGVATAVELLRYAQQHRLFVP</sequence>
<dbReference type="SMART" id="SM00448">
    <property type="entry name" value="REC"/>
    <property type="match status" value="1"/>
</dbReference>
<gene>
    <name evidence="6" type="ORF">AACH10_03765</name>
</gene>
<dbReference type="InterPro" id="IPR011006">
    <property type="entry name" value="CheY-like_superfamily"/>
</dbReference>
<evidence type="ECO:0000256" key="2">
    <source>
        <dbReference type="ARBA" id="ARBA00023125"/>
    </source>
</evidence>
<dbReference type="PROSITE" id="PS50043">
    <property type="entry name" value="HTH_LUXR_2"/>
    <property type="match status" value="1"/>
</dbReference>
<dbReference type="InterPro" id="IPR000792">
    <property type="entry name" value="Tscrpt_reg_LuxR_C"/>
</dbReference>
<dbReference type="SMART" id="SM00421">
    <property type="entry name" value="HTH_LUXR"/>
    <property type="match status" value="1"/>
</dbReference>
<reference evidence="6 7" key="1">
    <citation type="submission" date="2024-04" db="EMBL/GenBank/DDBJ databases">
        <title>Novel species of the genus Ideonella isolated from streams.</title>
        <authorList>
            <person name="Lu H."/>
        </authorList>
    </citation>
    <scope>NUCLEOTIDE SEQUENCE [LARGE SCALE GENOMIC DNA]</scope>
    <source>
        <strain evidence="6 7">DXS22W</strain>
    </source>
</reference>
<dbReference type="SUPFAM" id="SSF46894">
    <property type="entry name" value="C-terminal effector domain of the bipartite response regulators"/>
    <property type="match status" value="1"/>
</dbReference>
<organism evidence="6 7">
    <name type="scientific">Pseudaquabacterium inlustre</name>
    <dbReference type="NCBI Taxonomy" id="2984192"/>
    <lineage>
        <taxon>Bacteria</taxon>
        <taxon>Pseudomonadati</taxon>
        <taxon>Pseudomonadota</taxon>
        <taxon>Betaproteobacteria</taxon>
        <taxon>Burkholderiales</taxon>
        <taxon>Sphaerotilaceae</taxon>
        <taxon>Pseudaquabacterium</taxon>
    </lineage>
</organism>
<dbReference type="CDD" id="cd06170">
    <property type="entry name" value="LuxR_C_like"/>
    <property type="match status" value="1"/>
</dbReference>
<feature type="modified residue" description="4-aspartylphosphate" evidence="3">
    <location>
        <position position="71"/>
    </location>
</feature>
<evidence type="ECO:0000313" key="7">
    <source>
        <dbReference type="Proteomes" id="UP001365405"/>
    </source>
</evidence>
<evidence type="ECO:0000259" key="5">
    <source>
        <dbReference type="PROSITE" id="PS50110"/>
    </source>
</evidence>
<evidence type="ECO:0000256" key="3">
    <source>
        <dbReference type="PROSITE-ProRule" id="PRU00169"/>
    </source>
</evidence>
<name>A0ABU9CBV3_9BURK</name>
<evidence type="ECO:0000256" key="1">
    <source>
        <dbReference type="ARBA" id="ARBA00022553"/>
    </source>
</evidence>
<dbReference type="PRINTS" id="PR00038">
    <property type="entry name" value="HTHLUXR"/>
</dbReference>
<dbReference type="Gene3D" id="3.40.50.2300">
    <property type="match status" value="1"/>
</dbReference>
<keyword evidence="7" id="KW-1185">Reference proteome</keyword>
<dbReference type="InterPro" id="IPR058245">
    <property type="entry name" value="NreC/VraR/RcsB-like_REC"/>
</dbReference>
<protein>
    <submittedName>
        <fullName evidence="6">Response regulator transcription factor</fullName>
    </submittedName>
</protein>
<evidence type="ECO:0000259" key="4">
    <source>
        <dbReference type="PROSITE" id="PS50043"/>
    </source>
</evidence>
<dbReference type="Pfam" id="PF00072">
    <property type="entry name" value="Response_reg"/>
    <property type="match status" value="1"/>
</dbReference>
<dbReference type="InterPro" id="IPR039420">
    <property type="entry name" value="WalR-like"/>
</dbReference>
<keyword evidence="2" id="KW-0238">DNA-binding</keyword>
<feature type="domain" description="HTH luxR-type" evidence="4">
    <location>
        <begin position="155"/>
        <end position="221"/>
    </location>
</feature>
<feature type="domain" description="Response regulatory" evidence="5">
    <location>
        <begin position="14"/>
        <end position="136"/>
    </location>
</feature>
<dbReference type="RefSeq" id="WP_341409017.1">
    <property type="nucleotide sequence ID" value="NZ_JBBUTH010000001.1"/>
</dbReference>
<dbReference type="InterPro" id="IPR001789">
    <property type="entry name" value="Sig_transdc_resp-reg_receiver"/>
</dbReference>
<proteinExistence type="predicted"/>
<dbReference type="Proteomes" id="UP001365405">
    <property type="component" value="Unassembled WGS sequence"/>
</dbReference>
<comment type="caution">
    <text evidence="6">The sequence shown here is derived from an EMBL/GenBank/DDBJ whole genome shotgun (WGS) entry which is preliminary data.</text>
</comment>
<dbReference type="EMBL" id="JBBUTH010000001">
    <property type="protein sequence ID" value="MEK8049349.1"/>
    <property type="molecule type" value="Genomic_DNA"/>
</dbReference>
<dbReference type="Pfam" id="PF00196">
    <property type="entry name" value="GerE"/>
    <property type="match status" value="1"/>
</dbReference>
<dbReference type="InterPro" id="IPR016032">
    <property type="entry name" value="Sig_transdc_resp-reg_C-effctor"/>
</dbReference>
<dbReference type="PROSITE" id="PS50110">
    <property type="entry name" value="RESPONSE_REGULATORY"/>
    <property type="match status" value="1"/>
</dbReference>
<accession>A0ABU9CBV3</accession>
<dbReference type="PANTHER" id="PTHR43214">
    <property type="entry name" value="TWO-COMPONENT RESPONSE REGULATOR"/>
    <property type="match status" value="1"/>
</dbReference>
<dbReference type="SUPFAM" id="SSF52172">
    <property type="entry name" value="CheY-like"/>
    <property type="match status" value="1"/>
</dbReference>
<dbReference type="PANTHER" id="PTHR43214:SF43">
    <property type="entry name" value="TWO-COMPONENT RESPONSE REGULATOR"/>
    <property type="match status" value="1"/>
</dbReference>